<comment type="caution">
    <text evidence="2">The sequence shown here is derived from an EMBL/GenBank/DDBJ whole genome shotgun (WGS) entry which is preliminary data.</text>
</comment>
<keyword evidence="1" id="KW-0472">Membrane</keyword>
<evidence type="ECO:0000256" key="1">
    <source>
        <dbReference type="SAM" id="Phobius"/>
    </source>
</evidence>
<name>A0A1G2U1A7_9BACT</name>
<accession>A0A1G2U1A7</accession>
<dbReference type="PROSITE" id="PS00409">
    <property type="entry name" value="PROKAR_NTER_METHYL"/>
    <property type="match status" value="1"/>
</dbReference>
<evidence type="ECO:0000313" key="3">
    <source>
        <dbReference type="Proteomes" id="UP000179283"/>
    </source>
</evidence>
<dbReference type="EMBL" id="MHWD01000025">
    <property type="protein sequence ID" value="OHB03189.1"/>
    <property type="molecule type" value="Genomic_DNA"/>
</dbReference>
<evidence type="ECO:0000313" key="2">
    <source>
        <dbReference type="EMBL" id="OHB03189.1"/>
    </source>
</evidence>
<dbReference type="AlphaFoldDB" id="A0A1G2U1A7"/>
<sequence>MRSLNTGFTLLETLIGVSILIIAITATFSATQNGLSSSIESKEQVSAYYLAQEAVELVRNVRDANSLYNIQNLAAPRNWLYGLALAGDACEFGKVCMVDALNNTFSSCATPTTCTKLNQDTNSSSATYGMYSYTSGANWKATNYKREIALTSINSNEVLITVTMTWSKGLYTKTFKIKETMLNWQS</sequence>
<organism evidence="2 3">
    <name type="scientific">Candidatus Zambryskibacteria bacterium RIFCSPLOWO2_01_FULL_43_17</name>
    <dbReference type="NCBI Taxonomy" id="1802760"/>
    <lineage>
        <taxon>Bacteria</taxon>
        <taxon>Candidatus Zambryskiibacteriota</taxon>
    </lineage>
</organism>
<feature type="transmembrane region" description="Helical" evidence="1">
    <location>
        <begin position="7"/>
        <end position="28"/>
    </location>
</feature>
<dbReference type="Proteomes" id="UP000179283">
    <property type="component" value="Unassembled WGS sequence"/>
</dbReference>
<keyword evidence="1" id="KW-1133">Transmembrane helix</keyword>
<protein>
    <submittedName>
        <fullName evidence="2">Uncharacterized protein</fullName>
    </submittedName>
</protein>
<proteinExistence type="predicted"/>
<keyword evidence="1" id="KW-0812">Transmembrane</keyword>
<dbReference type="InterPro" id="IPR012902">
    <property type="entry name" value="N_methyl_site"/>
</dbReference>
<reference evidence="2 3" key="1">
    <citation type="journal article" date="2016" name="Nat. Commun.">
        <title>Thousands of microbial genomes shed light on interconnected biogeochemical processes in an aquifer system.</title>
        <authorList>
            <person name="Anantharaman K."/>
            <person name="Brown C.T."/>
            <person name="Hug L.A."/>
            <person name="Sharon I."/>
            <person name="Castelle C.J."/>
            <person name="Probst A.J."/>
            <person name="Thomas B.C."/>
            <person name="Singh A."/>
            <person name="Wilkins M.J."/>
            <person name="Karaoz U."/>
            <person name="Brodie E.L."/>
            <person name="Williams K.H."/>
            <person name="Hubbard S.S."/>
            <person name="Banfield J.F."/>
        </authorList>
    </citation>
    <scope>NUCLEOTIDE SEQUENCE [LARGE SCALE GENOMIC DNA]</scope>
</reference>
<gene>
    <name evidence="2" type="ORF">A2920_02345</name>
</gene>